<feature type="region of interest" description="Disordered" evidence="10">
    <location>
        <begin position="169"/>
        <end position="221"/>
    </location>
</feature>
<dbReference type="OMA" id="ERHEHND"/>
<sequence>MFFDSPPRDYNNNDSDNNKKQHHHQLKTSNTFFDEKFSKDLFASFADMKTPASAQMSDEKFDNFNDPMMMCSTPTPTSTSSSNSNSSSTFFSSILDHHETTLDTNPFSADHDNINPFHNYTQVGVANNNNTSNAQLYSPSKDADEPSLATRMRESMGKKQIIEQVEKKIIHDVEKPKNKVEKKKRPKKFKPTNLLLQQKETDSQTMKPPANRQQQNDDSGTYSQVNYEITSSGAFMIDDVRITEEGITNMPPSLCTQTQSPFRPQLLHVASPTRTKTRFMNDPGSENIVTFKKKKQEKKVTPISFQNLQSIKKLGEGASGVVDLVVDTTTGKQYARKIVKLAKDIQPKLILSEITALYNCVECPNILRFYNAYFVDSKIHMLLEYMDGNSLESLATVKVPENILELVTCQILKGLYFLHFKRRIVHRDLKPANILFKLNGEVKISDMGLTGIFSKSQSQKTAAGKYGISNNHVFNTCQGTIVYMSPERIEEKEHSYNSDIWSLGITLVELALGYFPFKVGTYFDALEDIKNVENQNPLAGKGFSEVFQDFIYHCLRVNPDERYSSRDLLCHQFVYRHLKEPEEEICSQIAKYIQQVQTQKLHSDSSEANKAEK</sequence>
<dbReference type="Pfam" id="PF00069">
    <property type="entry name" value="Pkinase"/>
    <property type="match status" value="1"/>
</dbReference>
<feature type="domain" description="Protein kinase" evidence="11">
    <location>
        <begin position="308"/>
        <end position="574"/>
    </location>
</feature>
<dbReference type="PANTHER" id="PTHR48013:SF9">
    <property type="entry name" value="DUAL SPECIFICITY MITOGEN-ACTIVATED PROTEIN KINASE KINASE 5"/>
    <property type="match status" value="1"/>
</dbReference>
<dbReference type="AlphaFoldDB" id="A0A6A5C1B7"/>
<keyword evidence="3" id="KW-0418">Kinase</keyword>
<evidence type="ECO:0000256" key="5">
    <source>
        <dbReference type="ARBA" id="ARBA00038035"/>
    </source>
</evidence>
<comment type="catalytic activity">
    <reaction evidence="9">
        <text>L-tyrosyl-[protein] + ATP = O-phospho-L-tyrosyl-[protein] + ADP + H(+)</text>
        <dbReference type="Rhea" id="RHEA:10596"/>
        <dbReference type="Rhea" id="RHEA-COMP:10136"/>
        <dbReference type="Rhea" id="RHEA-COMP:20101"/>
        <dbReference type="ChEBI" id="CHEBI:15378"/>
        <dbReference type="ChEBI" id="CHEBI:30616"/>
        <dbReference type="ChEBI" id="CHEBI:46858"/>
        <dbReference type="ChEBI" id="CHEBI:61978"/>
        <dbReference type="ChEBI" id="CHEBI:456216"/>
        <dbReference type="EC" id="2.7.12.2"/>
    </reaction>
</comment>
<name>A0A6A5C1B7_NAEFO</name>
<dbReference type="Gene3D" id="3.30.200.20">
    <property type="entry name" value="Phosphorylase Kinase, domain 1"/>
    <property type="match status" value="1"/>
</dbReference>
<evidence type="ECO:0000256" key="9">
    <source>
        <dbReference type="ARBA" id="ARBA00051693"/>
    </source>
</evidence>
<keyword evidence="2" id="KW-0547">Nucleotide-binding</keyword>
<feature type="compositionally biased region" description="Basic and acidic residues" evidence="10">
    <location>
        <begin position="169"/>
        <end position="179"/>
    </location>
</feature>
<reference evidence="12 13" key="1">
    <citation type="journal article" date="2019" name="Sci. Rep.">
        <title>Nanopore sequencing improves the draft genome of the human pathogenic amoeba Naegleria fowleri.</title>
        <authorList>
            <person name="Liechti N."/>
            <person name="Schurch N."/>
            <person name="Bruggmann R."/>
            <person name="Wittwer M."/>
        </authorList>
    </citation>
    <scope>NUCLEOTIDE SEQUENCE [LARGE SCALE GENOMIC DNA]</scope>
    <source>
        <strain evidence="12 13">ATCC 30894</strain>
    </source>
</reference>
<dbReference type="GeneID" id="68108564"/>
<dbReference type="RefSeq" id="XP_044564391.1">
    <property type="nucleotide sequence ID" value="XM_044704092.1"/>
</dbReference>
<feature type="compositionally biased region" description="Low complexity" evidence="10">
    <location>
        <begin position="1"/>
        <end position="15"/>
    </location>
</feature>
<dbReference type="PANTHER" id="PTHR48013">
    <property type="entry name" value="DUAL SPECIFICITY MITOGEN-ACTIVATED PROTEIN KINASE KINASE 5-RELATED"/>
    <property type="match status" value="1"/>
</dbReference>
<evidence type="ECO:0000256" key="6">
    <source>
        <dbReference type="ARBA" id="ARBA00038999"/>
    </source>
</evidence>
<feature type="compositionally biased region" description="Polar residues" evidence="10">
    <location>
        <begin position="194"/>
        <end position="221"/>
    </location>
</feature>
<proteinExistence type="inferred from homology"/>
<dbReference type="InterPro" id="IPR008271">
    <property type="entry name" value="Ser/Thr_kinase_AS"/>
</dbReference>
<dbReference type="EMBL" id="VFQX01000023">
    <property type="protein sequence ID" value="KAF0979678.1"/>
    <property type="molecule type" value="Genomic_DNA"/>
</dbReference>
<keyword evidence="13" id="KW-1185">Reference proteome</keyword>
<comment type="catalytic activity">
    <reaction evidence="7">
        <text>L-seryl-[protein] + ATP = O-phospho-L-seryl-[protein] + ADP + H(+)</text>
        <dbReference type="Rhea" id="RHEA:17989"/>
        <dbReference type="Rhea" id="RHEA-COMP:9863"/>
        <dbReference type="Rhea" id="RHEA-COMP:11604"/>
        <dbReference type="ChEBI" id="CHEBI:15378"/>
        <dbReference type="ChEBI" id="CHEBI:29999"/>
        <dbReference type="ChEBI" id="CHEBI:30616"/>
        <dbReference type="ChEBI" id="CHEBI:83421"/>
        <dbReference type="ChEBI" id="CHEBI:456216"/>
        <dbReference type="EC" id="2.7.12.2"/>
    </reaction>
</comment>
<keyword evidence="1" id="KW-0808">Transferase</keyword>
<dbReference type="VEuPathDB" id="AmoebaDB:NfTy_029970"/>
<evidence type="ECO:0000313" key="13">
    <source>
        <dbReference type="Proteomes" id="UP000444721"/>
    </source>
</evidence>
<dbReference type="PROSITE" id="PS00108">
    <property type="entry name" value="PROTEIN_KINASE_ST"/>
    <property type="match status" value="1"/>
</dbReference>
<dbReference type="InterPro" id="IPR011009">
    <property type="entry name" value="Kinase-like_dom_sf"/>
</dbReference>
<evidence type="ECO:0000256" key="2">
    <source>
        <dbReference type="ARBA" id="ARBA00022741"/>
    </source>
</evidence>
<dbReference type="Gene3D" id="1.10.510.10">
    <property type="entry name" value="Transferase(Phosphotransferase) domain 1"/>
    <property type="match status" value="1"/>
</dbReference>
<organism evidence="12 13">
    <name type="scientific">Naegleria fowleri</name>
    <name type="common">Brain eating amoeba</name>
    <dbReference type="NCBI Taxonomy" id="5763"/>
    <lineage>
        <taxon>Eukaryota</taxon>
        <taxon>Discoba</taxon>
        <taxon>Heterolobosea</taxon>
        <taxon>Tetramitia</taxon>
        <taxon>Eutetramitia</taxon>
        <taxon>Vahlkampfiidae</taxon>
        <taxon>Naegleria</taxon>
    </lineage>
</organism>
<protein>
    <recommendedName>
        <fullName evidence="6">mitogen-activated protein kinase kinase</fullName>
        <ecNumber evidence="6">2.7.12.2</ecNumber>
    </recommendedName>
</protein>
<dbReference type="SMART" id="SM00220">
    <property type="entry name" value="S_TKc"/>
    <property type="match status" value="1"/>
</dbReference>
<gene>
    <name evidence="12" type="ORF">FDP41_001346</name>
</gene>
<evidence type="ECO:0000256" key="8">
    <source>
        <dbReference type="ARBA" id="ARBA00049299"/>
    </source>
</evidence>
<accession>A0A6A5C1B7</accession>
<dbReference type="InterPro" id="IPR000719">
    <property type="entry name" value="Prot_kinase_dom"/>
</dbReference>
<dbReference type="GO" id="GO:0004708">
    <property type="term" value="F:MAP kinase kinase activity"/>
    <property type="evidence" value="ECO:0007669"/>
    <property type="project" value="UniProtKB-EC"/>
</dbReference>
<dbReference type="Proteomes" id="UP000444721">
    <property type="component" value="Unassembled WGS sequence"/>
</dbReference>
<dbReference type="GO" id="GO:0005524">
    <property type="term" value="F:ATP binding"/>
    <property type="evidence" value="ECO:0007669"/>
    <property type="project" value="UniProtKB-KW"/>
</dbReference>
<keyword evidence="4" id="KW-0067">ATP-binding</keyword>
<dbReference type="PROSITE" id="PS50011">
    <property type="entry name" value="PROTEIN_KINASE_DOM"/>
    <property type="match status" value="1"/>
</dbReference>
<dbReference type="VEuPathDB" id="AmoebaDB:NF0081650"/>
<comment type="caution">
    <text evidence="12">The sequence shown here is derived from an EMBL/GenBank/DDBJ whole genome shotgun (WGS) entry which is preliminary data.</text>
</comment>
<feature type="compositionally biased region" description="Basic residues" evidence="10">
    <location>
        <begin position="180"/>
        <end position="190"/>
    </location>
</feature>
<evidence type="ECO:0000256" key="4">
    <source>
        <dbReference type="ARBA" id="ARBA00022840"/>
    </source>
</evidence>
<dbReference type="EC" id="2.7.12.2" evidence="6"/>
<evidence type="ECO:0000256" key="10">
    <source>
        <dbReference type="SAM" id="MobiDB-lite"/>
    </source>
</evidence>
<evidence type="ECO:0000313" key="12">
    <source>
        <dbReference type="EMBL" id="KAF0979678.1"/>
    </source>
</evidence>
<evidence type="ECO:0000256" key="3">
    <source>
        <dbReference type="ARBA" id="ARBA00022777"/>
    </source>
</evidence>
<dbReference type="SUPFAM" id="SSF56112">
    <property type="entry name" value="Protein kinase-like (PK-like)"/>
    <property type="match status" value="1"/>
</dbReference>
<dbReference type="VEuPathDB" id="AmoebaDB:FDP41_001346"/>
<dbReference type="OrthoDB" id="10252354at2759"/>
<feature type="region of interest" description="Disordered" evidence="10">
    <location>
        <begin position="1"/>
        <end position="26"/>
    </location>
</feature>
<evidence type="ECO:0000259" key="11">
    <source>
        <dbReference type="PROSITE" id="PS50011"/>
    </source>
</evidence>
<comment type="similarity">
    <text evidence="5">Belongs to the protein kinase superfamily. STE Ser/Thr protein kinase family. MAP kinase kinase subfamily.</text>
</comment>
<evidence type="ECO:0000256" key="7">
    <source>
        <dbReference type="ARBA" id="ARBA00049014"/>
    </source>
</evidence>
<evidence type="ECO:0000256" key="1">
    <source>
        <dbReference type="ARBA" id="ARBA00022679"/>
    </source>
</evidence>
<comment type="catalytic activity">
    <reaction evidence="8">
        <text>L-threonyl-[protein] + ATP = O-phospho-L-threonyl-[protein] + ADP + H(+)</text>
        <dbReference type="Rhea" id="RHEA:46608"/>
        <dbReference type="Rhea" id="RHEA-COMP:11060"/>
        <dbReference type="Rhea" id="RHEA-COMP:11605"/>
        <dbReference type="ChEBI" id="CHEBI:15378"/>
        <dbReference type="ChEBI" id="CHEBI:30013"/>
        <dbReference type="ChEBI" id="CHEBI:30616"/>
        <dbReference type="ChEBI" id="CHEBI:61977"/>
        <dbReference type="ChEBI" id="CHEBI:456216"/>
        <dbReference type="EC" id="2.7.12.2"/>
    </reaction>
</comment>